<evidence type="ECO:0000256" key="2">
    <source>
        <dbReference type="ARBA" id="ARBA00022801"/>
    </source>
</evidence>
<evidence type="ECO:0000313" key="6">
    <source>
        <dbReference type="EMBL" id="CAE8687050.1"/>
    </source>
</evidence>
<keyword evidence="4" id="KW-0456">Lyase</keyword>
<keyword evidence="2" id="KW-0378">Hydrolase</keyword>
<keyword evidence="3" id="KW-0464">Manganese</keyword>
<evidence type="ECO:0008006" key="8">
    <source>
        <dbReference type="Google" id="ProtNLM"/>
    </source>
</evidence>
<name>A0A813JX05_POLGL</name>
<reference evidence="6" key="1">
    <citation type="submission" date="2021-02" db="EMBL/GenBank/DDBJ databases">
        <authorList>
            <person name="Dougan E. K."/>
            <person name="Rhodes N."/>
            <person name="Thang M."/>
            <person name="Chan C."/>
        </authorList>
    </citation>
    <scope>NUCLEOTIDE SEQUENCE</scope>
</reference>
<dbReference type="EMBL" id="CAJNNW010026685">
    <property type="protein sequence ID" value="CAE8687050.1"/>
    <property type="molecule type" value="Genomic_DNA"/>
</dbReference>
<evidence type="ECO:0000256" key="1">
    <source>
        <dbReference type="ARBA" id="ARBA00022723"/>
    </source>
</evidence>
<dbReference type="GO" id="GO:0004730">
    <property type="term" value="F:pseudouridylate synthase activity"/>
    <property type="evidence" value="ECO:0007669"/>
    <property type="project" value="InterPro"/>
</dbReference>
<dbReference type="GO" id="GO:0046872">
    <property type="term" value="F:metal ion binding"/>
    <property type="evidence" value="ECO:0007669"/>
    <property type="project" value="UniProtKB-KW"/>
</dbReference>
<feature type="non-terminal residue" evidence="6">
    <location>
        <position position="1"/>
    </location>
</feature>
<accession>A0A813JX05</accession>
<evidence type="ECO:0000256" key="5">
    <source>
        <dbReference type="ARBA" id="ARBA00023295"/>
    </source>
</evidence>
<organism evidence="6 7">
    <name type="scientific">Polarella glacialis</name>
    <name type="common">Dinoflagellate</name>
    <dbReference type="NCBI Taxonomy" id="89957"/>
    <lineage>
        <taxon>Eukaryota</taxon>
        <taxon>Sar</taxon>
        <taxon>Alveolata</taxon>
        <taxon>Dinophyceae</taxon>
        <taxon>Suessiales</taxon>
        <taxon>Suessiaceae</taxon>
        <taxon>Polarella</taxon>
    </lineage>
</organism>
<dbReference type="GO" id="GO:0016798">
    <property type="term" value="F:hydrolase activity, acting on glycosyl bonds"/>
    <property type="evidence" value="ECO:0007669"/>
    <property type="project" value="UniProtKB-KW"/>
</dbReference>
<dbReference type="SUPFAM" id="SSF110581">
    <property type="entry name" value="Indigoidine synthase A-like"/>
    <property type="match status" value="1"/>
</dbReference>
<protein>
    <recommendedName>
        <fullName evidence="8">Pseudouridine-5'-phosphate glycosidase</fullName>
    </recommendedName>
</protein>
<dbReference type="PANTHER" id="PTHR42909">
    <property type="entry name" value="ZGC:136858"/>
    <property type="match status" value="1"/>
</dbReference>
<dbReference type="GO" id="GO:0005737">
    <property type="term" value="C:cytoplasm"/>
    <property type="evidence" value="ECO:0007669"/>
    <property type="project" value="TreeGrafter"/>
</dbReference>
<gene>
    <name evidence="6" type="ORF">PGLA2088_LOCUS25274</name>
</gene>
<keyword evidence="5" id="KW-0326">Glycosidase</keyword>
<dbReference type="InterPro" id="IPR007342">
    <property type="entry name" value="PsuG"/>
</dbReference>
<evidence type="ECO:0000256" key="4">
    <source>
        <dbReference type="ARBA" id="ARBA00023239"/>
    </source>
</evidence>
<sequence length="179" mass="18551">VQQALREGRPVVALESTIISHGMPFPQNLQTAKEVEDVLRSRGVTPATIGILGGCVHIGLAADKLEALARLGLACKKVSRRDLAAVVAAKQDGATTVSATMLLAHKAGIPIFVTGGIGGVHRGAAESWDVSADLTELGRTPVCVVCAGAKSILDLPKTLEFLETQGVCALSSSDGYRLL</sequence>
<dbReference type="InterPro" id="IPR022830">
    <property type="entry name" value="Indigdn_synthA-like"/>
</dbReference>
<evidence type="ECO:0000256" key="3">
    <source>
        <dbReference type="ARBA" id="ARBA00023211"/>
    </source>
</evidence>
<keyword evidence="1" id="KW-0479">Metal-binding</keyword>
<dbReference type="PANTHER" id="PTHR42909:SF1">
    <property type="entry name" value="CARBOHYDRATE KINASE PFKB DOMAIN-CONTAINING PROTEIN"/>
    <property type="match status" value="1"/>
</dbReference>
<dbReference type="Proteomes" id="UP000626109">
    <property type="component" value="Unassembled WGS sequence"/>
</dbReference>
<evidence type="ECO:0000313" key="7">
    <source>
        <dbReference type="Proteomes" id="UP000626109"/>
    </source>
</evidence>
<dbReference type="Pfam" id="PF04227">
    <property type="entry name" value="Indigoidine_A"/>
    <property type="match status" value="1"/>
</dbReference>
<proteinExistence type="predicted"/>
<dbReference type="AlphaFoldDB" id="A0A813JX05"/>
<dbReference type="Gene3D" id="3.40.1790.10">
    <property type="entry name" value="Indigoidine synthase domain"/>
    <property type="match status" value="1"/>
</dbReference>
<comment type="caution">
    <text evidence="6">The sequence shown here is derived from an EMBL/GenBank/DDBJ whole genome shotgun (WGS) entry which is preliminary data.</text>
</comment>